<dbReference type="RefSeq" id="XP_014145430.1">
    <property type="nucleotide sequence ID" value="XM_014289955.1"/>
</dbReference>
<keyword evidence="3" id="KW-1185">Reference proteome</keyword>
<dbReference type="AlphaFoldDB" id="A0A0L0F5T8"/>
<feature type="compositionally biased region" description="Polar residues" evidence="1">
    <location>
        <begin position="13"/>
        <end position="22"/>
    </location>
</feature>
<feature type="region of interest" description="Disordered" evidence="1">
    <location>
        <begin position="1"/>
        <end position="22"/>
    </location>
</feature>
<organism evidence="2 3">
    <name type="scientific">Sphaeroforma arctica JP610</name>
    <dbReference type="NCBI Taxonomy" id="667725"/>
    <lineage>
        <taxon>Eukaryota</taxon>
        <taxon>Ichthyosporea</taxon>
        <taxon>Ichthyophonida</taxon>
        <taxon>Sphaeroforma</taxon>
    </lineage>
</organism>
<protein>
    <submittedName>
        <fullName evidence="2">Uncharacterized protein</fullName>
    </submittedName>
</protein>
<dbReference type="EMBL" id="KQ248605">
    <property type="protein sequence ID" value="KNC71528.1"/>
    <property type="molecule type" value="Genomic_DNA"/>
</dbReference>
<evidence type="ECO:0000256" key="1">
    <source>
        <dbReference type="SAM" id="MobiDB-lite"/>
    </source>
</evidence>
<name>A0A0L0F5T8_9EUKA</name>
<dbReference type="Proteomes" id="UP000054560">
    <property type="component" value="Unassembled WGS sequence"/>
</dbReference>
<gene>
    <name evidence="2" type="ORF">SARC_15931</name>
</gene>
<dbReference type="GeneID" id="25916435"/>
<evidence type="ECO:0000313" key="2">
    <source>
        <dbReference type="EMBL" id="KNC71528.1"/>
    </source>
</evidence>
<reference evidence="2 3" key="1">
    <citation type="submission" date="2011-02" db="EMBL/GenBank/DDBJ databases">
        <title>The Genome Sequence of Sphaeroforma arctica JP610.</title>
        <authorList>
            <consortium name="The Broad Institute Genome Sequencing Platform"/>
            <person name="Russ C."/>
            <person name="Cuomo C."/>
            <person name="Young S.K."/>
            <person name="Zeng Q."/>
            <person name="Gargeya S."/>
            <person name="Alvarado L."/>
            <person name="Berlin A."/>
            <person name="Chapman S.B."/>
            <person name="Chen Z."/>
            <person name="Freedman E."/>
            <person name="Gellesch M."/>
            <person name="Goldberg J."/>
            <person name="Griggs A."/>
            <person name="Gujja S."/>
            <person name="Heilman E."/>
            <person name="Heiman D."/>
            <person name="Howarth C."/>
            <person name="Mehta T."/>
            <person name="Neiman D."/>
            <person name="Pearson M."/>
            <person name="Roberts A."/>
            <person name="Saif S."/>
            <person name="Shea T."/>
            <person name="Shenoy N."/>
            <person name="Sisk P."/>
            <person name="Stolte C."/>
            <person name="Sykes S."/>
            <person name="White J."/>
            <person name="Yandava C."/>
            <person name="Burger G."/>
            <person name="Gray M.W."/>
            <person name="Holland P.W.H."/>
            <person name="King N."/>
            <person name="Lang F.B.F."/>
            <person name="Roger A.J."/>
            <person name="Ruiz-Trillo I."/>
            <person name="Haas B."/>
            <person name="Nusbaum C."/>
            <person name="Birren B."/>
        </authorList>
    </citation>
    <scope>NUCLEOTIDE SEQUENCE [LARGE SCALE GENOMIC DNA]</scope>
    <source>
        <strain evidence="2 3">JP610</strain>
    </source>
</reference>
<proteinExistence type="predicted"/>
<accession>A0A0L0F5T8</accession>
<evidence type="ECO:0000313" key="3">
    <source>
        <dbReference type="Proteomes" id="UP000054560"/>
    </source>
</evidence>
<feature type="non-terminal residue" evidence="2">
    <location>
        <position position="74"/>
    </location>
</feature>
<sequence length="74" mass="8196">MSLSKLTGRRSSESALSPSLGGSQHFRTKIVLGNLRVVHRNKLELIRTHCQQSAVDLRCRINAAADVLQEVLTQ</sequence>